<dbReference type="Pfam" id="PF00293">
    <property type="entry name" value="NUDIX"/>
    <property type="match status" value="1"/>
</dbReference>
<keyword evidence="5" id="KW-0479">Metal-binding</keyword>
<dbReference type="Gene3D" id="3.90.79.10">
    <property type="entry name" value="Nucleoside Triphosphate Pyrophosphohydrolase"/>
    <property type="match status" value="1"/>
</dbReference>
<evidence type="ECO:0000256" key="8">
    <source>
        <dbReference type="ARBA" id="ARBA00022842"/>
    </source>
</evidence>
<dbReference type="PROSITE" id="PS51462">
    <property type="entry name" value="NUDIX"/>
    <property type="match status" value="1"/>
</dbReference>
<dbReference type="AlphaFoldDB" id="A0A1X7CWY4"/>
<gene>
    <name evidence="13" type="ORF">SAMN06296028_106135</name>
</gene>
<name>A0A1X7CWY4_9MICC</name>
<proteinExistence type="inferred from homology"/>
<dbReference type="GO" id="GO:0035539">
    <property type="term" value="F:8-oxo-7,8-dihydrodeoxyguanosine triphosphate pyrophosphatase activity"/>
    <property type="evidence" value="ECO:0007669"/>
    <property type="project" value="UniProtKB-EC"/>
</dbReference>
<keyword evidence="6" id="KW-0227">DNA damage</keyword>
<dbReference type="InterPro" id="IPR000086">
    <property type="entry name" value="NUDIX_hydrolase_dom"/>
</dbReference>
<evidence type="ECO:0000259" key="12">
    <source>
        <dbReference type="PROSITE" id="PS51462"/>
    </source>
</evidence>
<evidence type="ECO:0000313" key="14">
    <source>
        <dbReference type="Proteomes" id="UP000192929"/>
    </source>
</evidence>
<protein>
    <recommendedName>
        <fullName evidence="11">8-oxo-dGTP diphosphatase</fullName>
        <ecNumber evidence="11">3.6.1.55</ecNumber>
    </recommendedName>
</protein>
<feature type="domain" description="Nudix hydrolase" evidence="12">
    <location>
        <begin position="9"/>
        <end position="140"/>
    </location>
</feature>
<dbReference type="GO" id="GO:0006281">
    <property type="term" value="P:DNA repair"/>
    <property type="evidence" value="ECO:0007669"/>
    <property type="project" value="UniProtKB-KW"/>
</dbReference>
<keyword evidence="3" id="KW-0515">Mutator protein</keyword>
<dbReference type="SUPFAM" id="SSF55811">
    <property type="entry name" value="Nudix"/>
    <property type="match status" value="1"/>
</dbReference>
<keyword evidence="7" id="KW-0378">Hydrolase</keyword>
<organism evidence="13 14">
    <name type="scientific">Kocuria marina subsp. indica</name>
    <dbReference type="NCBI Taxonomy" id="1049583"/>
    <lineage>
        <taxon>Bacteria</taxon>
        <taxon>Bacillati</taxon>
        <taxon>Actinomycetota</taxon>
        <taxon>Actinomycetes</taxon>
        <taxon>Micrococcales</taxon>
        <taxon>Micrococcaceae</taxon>
        <taxon>Kocuria</taxon>
    </lineage>
</organism>
<dbReference type="InterPro" id="IPR015797">
    <property type="entry name" value="NUDIX_hydrolase-like_dom_sf"/>
</dbReference>
<comment type="similarity">
    <text evidence="2">Belongs to the Nudix hydrolase family.</text>
</comment>
<keyword evidence="14" id="KW-1185">Reference proteome</keyword>
<evidence type="ECO:0000256" key="11">
    <source>
        <dbReference type="ARBA" id="ARBA00038905"/>
    </source>
</evidence>
<dbReference type="InterPro" id="IPR020476">
    <property type="entry name" value="Nudix_hydrolase"/>
</dbReference>
<keyword evidence="9" id="KW-0234">DNA repair</keyword>
<comment type="catalytic activity">
    <reaction evidence="10">
        <text>8-oxo-dGTP + H2O = 8-oxo-dGMP + diphosphate + H(+)</text>
        <dbReference type="Rhea" id="RHEA:31575"/>
        <dbReference type="ChEBI" id="CHEBI:15377"/>
        <dbReference type="ChEBI" id="CHEBI:15378"/>
        <dbReference type="ChEBI" id="CHEBI:33019"/>
        <dbReference type="ChEBI" id="CHEBI:63224"/>
        <dbReference type="ChEBI" id="CHEBI:77896"/>
        <dbReference type="EC" id="3.6.1.55"/>
    </reaction>
</comment>
<evidence type="ECO:0000256" key="3">
    <source>
        <dbReference type="ARBA" id="ARBA00022457"/>
    </source>
</evidence>
<evidence type="ECO:0000313" key="13">
    <source>
        <dbReference type="EMBL" id="SMF04465.1"/>
    </source>
</evidence>
<evidence type="ECO:0000256" key="10">
    <source>
        <dbReference type="ARBA" id="ARBA00035861"/>
    </source>
</evidence>
<sequence length="147" mass="15878">MTSDLPARFRTQVVGAALLDDAHHPTAFLAAQRAYPETLRGLWEFPGGKQEPEESAEDALVRECAEELSVRVELLAEISGPHAQGWPLSEKAAMRVWTGTTADTPVVGTDHLAVRWVPSSDPDAVLALPWIPADLPIVRALLGQLAP</sequence>
<accession>A0A1X7CWY4</accession>
<evidence type="ECO:0000256" key="5">
    <source>
        <dbReference type="ARBA" id="ARBA00022723"/>
    </source>
</evidence>
<dbReference type="PANTHER" id="PTHR47707:SF1">
    <property type="entry name" value="NUDIX HYDROLASE FAMILY PROTEIN"/>
    <property type="match status" value="1"/>
</dbReference>
<evidence type="ECO:0000256" key="9">
    <source>
        <dbReference type="ARBA" id="ARBA00023204"/>
    </source>
</evidence>
<comment type="cofactor">
    <cofactor evidence="1">
        <name>Mg(2+)</name>
        <dbReference type="ChEBI" id="CHEBI:18420"/>
    </cofactor>
</comment>
<evidence type="ECO:0000256" key="1">
    <source>
        <dbReference type="ARBA" id="ARBA00001946"/>
    </source>
</evidence>
<dbReference type="GO" id="GO:0044716">
    <property type="term" value="F:8-oxo-GDP phosphatase activity"/>
    <property type="evidence" value="ECO:0007669"/>
    <property type="project" value="TreeGrafter"/>
</dbReference>
<keyword evidence="8" id="KW-0460">Magnesium</keyword>
<dbReference type="GO" id="GO:0044715">
    <property type="term" value="F:8-oxo-dGDP phosphatase activity"/>
    <property type="evidence" value="ECO:0007669"/>
    <property type="project" value="TreeGrafter"/>
</dbReference>
<dbReference type="PRINTS" id="PR00502">
    <property type="entry name" value="NUDIXFAMILY"/>
</dbReference>
<dbReference type="GO" id="GO:0046872">
    <property type="term" value="F:metal ion binding"/>
    <property type="evidence" value="ECO:0007669"/>
    <property type="project" value="UniProtKB-KW"/>
</dbReference>
<dbReference type="GO" id="GO:0008413">
    <property type="term" value="F:8-oxo-7,8-dihydroguanosine triphosphate pyrophosphatase activity"/>
    <property type="evidence" value="ECO:0007669"/>
    <property type="project" value="TreeGrafter"/>
</dbReference>
<dbReference type="EC" id="3.6.1.55" evidence="11"/>
<reference evidence="14" key="1">
    <citation type="submission" date="2017-04" db="EMBL/GenBank/DDBJ databases">
        <authorList>
            <person name="Varghese N."/>
            <person name="Submissions S."/>
        </authorList>
    </citation>
    <scope>NUCLEOTIDE SEQUENCE [LARGE SCALE GENOMIC DNA]</scope>
    <source>
        <strain evidence="14">NIO-1021</strain>
    </source>
</reference>
<dbReference type="InterPro" id="IPR047127">
    <property type="entry name" value="MutT-like"/>
</dbReference>
<evidence type="ECO:0000256" key="7">
    <source>
        <dbReference type="ARBA" id="ARBA00022801"/>
    </source>
</evidence>
<evidence type="ECO:0000256" key="6">
    <source>
        <dbReference type="ARBA" id="ARBA00022763"/>
    </source>
</evidence>
<dbReference type="CDD" id="cd03425">
    <property type="entry name" value="NUDIX_MutT_NudA_like"/>
    <property type="match status" value="1"/>
</dbReference>
<dbReference type="GO" id="GO:0006260">
    <property type="term" value="P:DNA replication"/>
    <property type="evidence" value="ECO:0007669"/>
    <property type="project" value="UniProtKB-KW"/>
</dbReference>
<dbReference type="Proteomes" id="UP000192929">
    <property type="component" value="Unassembled WGS sequence"/>
</dbReference>
<dbReference type="PANTHER" id="PTHR47707">
    <property type="entry name" value="8-OXO-DGTP DIPHOSPHATASE"/>
    <property type="match status" value="1"/>
</dbReference>
<keyword evidence="4" id="KW-0235">DNA replication</keyword>
<dbReference type="EMBL" id="FXAC01000006">
    <property type="protein sequence ID" value="SMF04465.1"/>
    <property type="molecule type" value="Genomic_DNA"/>
</dbReference>
<evidence type="ECO:0000256" key="2">
    <source>
        <dbReference type="ARBA" id="ARBA00005582"/>
    </source>
</evidence>
<evidence type="ECO:0000256" key="4">
    <source>
        <dbReference type="ARBA" id="ARBA00022705"/>
    </source>
</evidence>
<dbReference type="RefSeq" id="WP_085106701.1">
    <property type="nucleotide sequence ID" value="NZ_FXAC01000006.1"/>
</dbReference>